<reference evidence="1" key="1">
    <citation type="submission" date="2014-09" db="EMBL/GenBank/DDBJ databases">
        <authorList>
            <person name="Magalhaes I.L.F."/>
            <person name="Oliveira U."/>
            <person name="Santos F.R."/>
            <person name="Vidigal T.H.D.A."/>
            <person name="Brescovit A.D."/>
            <person name="Santos A.J."/>
        </authorList>
    </citation>
    <scope>NUCLEOTIDE SEQUENCE</scope>
    <source>
        <tissue evidence="1">Shoot tissue taken approximately 20 cm above the soil surface</tissue>
    </source>
</reference>
<evidence type="ECO:0000313" key="1">
    <source>
        <dbReference type="EMBL" id="JAE33983.1"/>
    </source>
</evidence>
<name>A0A0A9HM66_ARUDO</name>
<organism evidence="1">
    <name type="scientific">Arundo donax</name>
    <name type="common">Giant reed</name>
    <name type="synonym">Donax arundinaceus</name>
    <dbReference type="NCBI Taxonomy" id="35708"/>
    <lineage>
        <taxon>Eukaryota</taxon>
        <taxon>Viridiplantae</taxon>
        <taxon>Streptophyta</taxon>
        <taxon>Embryophyta</taxon>
        <taxon>Tracheophyta</taxon>
        <taxon>Spermatophyta</taxon>
        <taxon>Magnoliopsida</taxon>
        <taxon>Liliopsida</taxon>
        <taxon>Poales</taxon>
        <taxon>Poaceae</taxon>
        <taxon>PACMAD clade</taxon>
        <taxon>Arundinoideae</taxon>
        <taxon>Arundineae</taxon>
        <taxon>Arundo</taxon>
    </lineage>
</organism>
<dbReference type="EMBL" id="GBRH01163913">
    <property type="protein sequence ID" value="JAE33983.1"/>
    <property type="molecule type" value="Transcribed_RNA"/>
</dbReference>
<reference evidence="1" key="2">
    <citation type="journal article" date="2015" name="Data Brief">
        <title>Shoot transcriptome of the giant reed, Arundo donax.</title>
        <authorList>
            <person name="Barrero R.A."/>
            <person name="Guerrero F.D."/>
            <person name="Moolhuijzen P."/>
            <person name="Goolsby J.A."/>
            <person name="Tidwell J."/>
            <person name="Bellgard S.E."/>
            <person name="Bellgard M.I."/>
        </authorList>
    </citation>
    <scope>NUCLEOTIDE SEQUENCE</scope>
    <source>
        <tissue evidence="1">Shoot tissue taken approximately 20 cm above the soil surface</tissue>
    </source>
</reference>
<accession>A0A0A9HM66</accession>
<proteinExistence type="predicted"/>
<protein>
    <submittedName>
        <fullName evidence="1">Uncharacterized protein</fullName>
    </submittedName>
</protein>
<dbReference type="AlphaFoldDB" id="A0A0A9HM66"/>
<sequence>MAKIAIQLPRAITYQEK</sequence>